<feature type="domain" description="Tyr recombinase" evidence="6">
    <location>
        <begin position="122"/>
        <end position="307"/>
    </location>
</feature>
<dbReference type="InterPro" id="IPR010998">
    <property type="entry name" value="Integrase_recombinase_N"/>
</dbReference>
<dbReference type="Proteomes" id="UP000000552">
    <property type="component" value="Chromosome"/>
</dbReference>
<reference evidence="9 10" key="1">
    <citation type="journal article" date="2000" name="DNA Res.">
        <title>Complete genome structure of the nitrogen-fixing symbiotic bacterium Mesorhizobium loti.</title>
        <authorList>
            <person name="Kaneko T."/>
            <person name="Nakamura Y."/>
            <person name="Sato S."/>
            <person name="Asamizu E."/>
            <person name="Kato T."/>
            <person name="Sasamoto S."/>
            <person name="Watanabe A."/>
            <person name="Idesawa K."/>
            <person name="Ishikawa A."/>
            <person name="Kawashima K."/>
            <person name="Kimura T."/>
            <person name="Kishida Y."/>
            <person name="Kiyokawa C."/>
            <person name="Kohara M."/>
            <person name="Matsumoto M."/>
            <person name="Matsuno A."/>
            <person name="Mochizuki Y."/>
            <person name="Nakayama S."/>
            <person name="Nakazaki N."/>
            <person name="Shimpo S."/>
            <person name="Sugimoto M."/>
            <person name="Takeuchi C."/>
            <person name="Yamada M."/>
            <person name="Tabata S."/>
        </authorList>
    </citation>
    <scope>NUCLEOTIDE SEQUENCE [LARGE SCALE GENOMIC DNA]</scope>
    <source>
        <strain evidence="10">LMG 29417 / CECT 9101 / MAFF 303099</strain>
        <strain evidence="9">MAFF303099</strain>
    </source>
</reference>
<dbReference type="GO" id="GO:0015074">
    <property type="term" value="P:DNA integration"/>
    <property type="evidence" value="ECO:0007669"/>
    <property type="project" value="UniProtKB-KW"/>
</dbReference>
<dbReference type="AlphaFoldDB" id="Q981F2"/>
<sequence>MSAAPTFPALLEAFFTDRLIRQRQASPHTLASYRDTFCLLLAYAQRQLRKGASHVTLPDLDTAFLGAFLDHLERDRDNSARSRNVRLAAIHSFFRYVALHAPEHSALAQRVLAIPSKRYVRRPVAFLTSIEVAALLAAPDLGSWIGRRDRALLLLAVQTGLRAAEIVGLRCEDIVLGPAAYVQCQGKGRKLRNTPLRKDTVTVLRAWLAERRGRSADPAFPTISGTSLSHDALQYLLNKHLAVARRDCPSLASKHVTPHVLRHTLAMDLLQHGVDRSVIALWLGHESVETTAIYLQADMKLKEQALARTDTADIRLGRYKPDDHLLAFLKSL</sequence>
<gene>
    <name evidence="8" type="ordered locus">mll5956</name>
    <name evidence="9" type="ordered locus">mll6042</name>
</gene>
<dbReference type="RefSeq" id="WP_010913646.1">
    <property type="nucleotide sequence ID" value="NC_002678.2"/>
</dbReference>
<accession>Q981F2</accession>
<dbReference type="KEGG" id="mlo:mll6042"/>
<dbReference type="HOGENOM" id="CLU_027562_9_1_5"/>
<dbReference type="InterPro" id="IPR002104">
    <property type="entry name" value="Integrase_catalytic"/>
</dbReference>
<evidence type="ECO:0000256" key="1">
    <source>
        <dbReference type="ARBA" id="ARBA00022829"/>
    </source>
</evidence>
<evidence type="ECO:0000259" key="6">
    <source>
        <dbReference type="PROSITE" id="PS51898"/>
    </source>
</evidence>
<dbReference type="PROSITE" id="PS51898">
    <property type="entry name" value="TYR_RECOMBINASE"/>
    <property type="match status" value="1"/>
</dbReference>
<dbReference type="GO" id="GO:0007059">
    <property type="term" value="P:chromosome segregation"/>
    <property type="evidence" value="ECO:0007669"/>
    <property type="project" value="UniProtKB-KW"/>
</dbReference>
<dbReference type="SUPFAM" id="SSF56349">
    <property type="entry name" value="DNA breaking-rejoining enzymes"/>
    <property type="match status" value="1"/>
</dbReference>
<keyword evidence="1" id="KW-0159">Chromosome partition</keyword>
<keyword evidence="4" id="KW-0233">DNA recombination</keyword>
<dbReference type="Gene3D" id="1.10.150.130">
    <property type="match status" value="1"/>
</dbReference>
<dbReference type="eggNOG" id="COG4974">
    <property type="taxonomic scope" value="Bacteria"/>
</dbReference>
<evidence type="ECO:0000313" key="8">
    <source>
        <dbReference type="EMBL" id="BAB52315.1"/>
    </source>
</evidence>
<evidence type="ECO:0000313" key="10">
    <source>
        <dbReference type="Proteomes" id="UP000000552"/>
    </source>
</evidence>
<evidence type="ECO:0000256" key="3">
    <source>
        <dbReference type="ARBA" id="ARBA00023125"/>
    </source>
</evidence>
<dbReference type="EMBL" id="BA000012">
    <property type="protein sequence ID" value="BAB52391.1"/>
    <property type="molecule type" value="Genomic_DNA"/>
</dbReference>
<dbReference type="InterPro" id="IPR044068">
    <property type="entry name" value="CB"/>
</dbReference>
<dbReference type="PROSITE" id="PS51900">
    <property type="entry name" value="CB"/>
    <property type="match status" value="1"/>
</dbReference>
<proteinExistence type="predicted"/>
<evidence type="ECO:0000256" key="5">
    <source>
        <dbReference type="PROSITE-ProRule" id="PRU01248"/>
    </source>
</evidence>
<dbReference type="Pfam" id="PF02899">
    <property type="entry name" value="Phage_int_SAM_1"/>
    <property type="match status" value="1"/>
</dbReference>
<feature type="domain" description="Core-binding (CB)" evidence="7">
    <location>
        <begin position="5"/>
        <end position="98"/>
    </location>
</feature>
<dbReference type="PANTHER" id="PTHR30349:SF81">
    <property type="entry name" value="TYROSINE RECOMBINASE XERC"/>
    <property type="match status" value="1"/>
</dbReference>
<evidence type="ECO:0000259" key="7">
    <source>
        <dbReference type="PROSITE" id="PS51900"/>
    </source>
</evidence>
<dbReference type="InterPro" id="IPR013762">
    <property type="entry name" value="Integrase-like_cat_sf"/>
</dbReference>
<dbReference type="InterPro" id="IPR004107">
    <property type="entry name" value="Integrase_SAM-like_N"/>
</dbReference>
<dbReference type="Gene3D" id="1.10.443.10">
    <property type="entry name" value="Intergrase catalytic core"/>
    <property type="match status" value="1"/>
</dbReference>
<dbReference type="GO" id="GO:0006310">
    <property type="term" value="P:DNA recombination"/>
    <property type="evidence" value="ECO:0007669"/>
    <property type="project" value="UniProtKB-KW"/>
</dbReference>
<evidence type="ECO:0000256" key="2">
    <source>
        <dbReference type="ARBA" id="ARBA00022908"/>
    </source>
</evidence>
<dbReference type="InterPro" id="IPR050090">
    <property type="entry name" value="Tyrosine_recombinase_XerCD"/>
</dbReference>
<dbReference type="PANTHER" id="PTHR30349">
    <property type="entry name" value="PHAGE INTEGRASE-RELATED"/>
    <property type="match status" value="1"/>
</dbReference>
<dbReference type="InterPro" id="IPR011010">
    <property type="entry name" value="DNA_brk_join_enz"/>
</dbReference>
<dbReference type="EMBL" id="BA000012">
    <property type="protein sequence ID" value="BAB52315.1"/>
    <property type="molecule type" value="Genomic_DNA"/>
</dbReference>
<dbReference type="KEGG" id="mlo:mll5956"/>
<dbReference type="Pfam" id="PF00589">
    <property type="entry name" value="Phage_integrase"/>
    <property type="match status" value="1"/>
</dbReference>
<protein>
    <submittedName>
        <fullName evidence="9">Integrase/recombinase</fullName>
    </submittedName>
</protein>
<keyword evidence="2" id="KW-0229">DNA integration</keyword>
<dbReference type="GO" id="GO:0003677">
    <property type="term" value="F:DNA binding"/>
    <property type="evidence" value="ECO:0007669"/>
    <property type="project" value="UniProtKB-UniRule"/>
</dbReference>
<name>Q981F2_RHILO</name>
<organism evidence="9 10">
    <name type="scientific">Mesorhizobium japonicum (strain LMG 29417 / CECT 9101 / MAFF 303099)</name>
    <name type="common">Mesorhizobium loti (strain MAFF 303099)</name>
    <dbReference type="NCBI Taxonomy" id="266835"/>
    <lineage>
        <taxon>Bacteria</taxon>
        <taxon>Pseudomonadati</taxon>
        <taxon>Pseudomonadota</taxon>
        <taxon>Alphaproteobacteria</taxon>
        <taxon>Hyphomicrobiales</taxon>
        <taxon>Phyllobacteriaceae</taxon>
        <taxon>Mesorhizobium</taxon>
    </lineage>
</organism>
<keyword evidence="3 5" id="KW-0238">DNA-binding</keyword>
<evidence type="ECO:0000313" key="9">
    <source>
        <dbReference type="EMBL" id="BAB52391.1"/>
    </source>
</evidence>
<evidence type="ECO:0000256" key="4">
    <source>
        <dbReference type="ARBA" id="ARBA00023172"/>
    </source>
</evidence>
<dbReference type="PATRIC" id="fig|266835.9.peg.4809"/>